<dbReference type="InterPro" id="IPR001296">
    <property type="entry name" value="Glyco_trans_1"/>
</dbReference>
<name>A0A2N3PVQ3_9PROT</name>
<dbReference type="InterPro" id="IPR028098">
    <property type="entry name" value="Glyco_trans_4-like_N"/>
</dbReference>
<gene>
    <name evidence="3" type="ORF">CWS72_11510</name>
</gene>
<dbReference type="AlphaFoldDB" id="A0A2N3PVQ3"/>
<dbReference type="CDD" id="cd03794">
    <property type="entry name" value="GT4_WbuB-like"/>
    <property type="match status" value="1"/>
</dbReference>
<comment type="caution">
    <text evidence="3">The sequence shown here is derived from an EMBL/GenBank/DDBJ whole genome shotgun (WGS) entry which is preliminary data.</text>
</comment>
<keyword evidence="3" id="KW-0808">Transferase</keyword>
<evidence type="ECO:0000259" key="2">
    <source>
        <dbReference type="Pfam" id="PF13579"/>
    </source>
</evidence>
<sequence length="429" mass="47651">MSKANTQNDVIDKISLNQFSARQNSCLRIAVHDYAGHAFPFDLCKELASRGHVVQHLYFTQCQAPQATGGKGLAEGYRSRGLSIPGNFQKFSFIRRRFQEVEYGKVAARAIIESSPDVVISANTPIDSQLEINAACRNHHIPMVHWLQDVASVAMEKILPQKLPILGKQIARFYRFQEARMLRQSAAVVVITSHFLDICSQMGVARDDCHVIENWAPLNEIQPRPRRNAWSEEQGLTDKRVLLYSGTLGFKHNPAIFERLAAHFQSQPDVRIVVISEGMGAAWLAERKAALGLDNLILLPYQPYNRLSEVLGTGDLLLAILEESAGIFSVPSKVLSYLSAGKAILLSVPLSNLAAETVRRAEAGRVIAPRDVEGLIAAADDMLSDASMREFMGRHGRIYAEKMFDASVIADRFERVLSSVTPTFMHNGR</sequence>
<dbReference type="EMBL" id="PIUM01000011">
    <property type="protein sequence ID" value="PKU24467.1"/>
    <property type="molecule type" value="Genomic_DNA"/>
</dbReference>
<keyword evidence="4" id="KW-1185">Reference proteome</keyword>
<accession>A0A2N3PVQ3</accession>
<evidence type="ECO:0000259" key="1">
    <source>
        <dbReference type="Pfam" id="PF00534"/>
    </source>
</evidence>
<dbReference type="Pfam" id="PF00534">
    <property type="entry name" value="Glycos_transf_1"/>
    <property type="match status" value="1"/>
</dbReference>
<feature type="domain" description="Glycosyl transferase family 1" evidence="1">
    <location>
        <begin position="229"/>
        <end position="397"/>
    </location>
</feature>
<dbReference type="Proteomes" id="UP000233293">
    <property type="component" value="Unassembled WGS sequence"/>
</dbReference>
<dbReference type="SUPFAM" id="SSF53756">
    <property type="entry name" value="UDP-Glycosyltransferase/glycogen phosphorylase"/>
    <property type="match status" value="1"/>
</dbReference>
<organism evidence="3 4">
    <name type="scientific">Telmatospirillum siberiense</name>
    <dbReference type="NCBI Taxonomy" id="382514"/>
    <lineage>
        <taxon>Bacteria</taxon>
        <taxon>Pseudomonadati</taxon>
        <taxon>Pseudomonadota</taxon>
        <taxon>Alphaproteobacteria</taxon>
        <taxon>Rhodospirillales</taxon>
        <taxon>Rhodospirillaceae</taxon>
        <taxon>Telmatospirillum</taxon>
    </lineage>
</organism>
<dbReference type="GO" id="GO:0016757">
    <property type="term" value="F:glycosyltransferase activity"/>
    <property type="evidence" value="ECO:0007669"/>
    <property type="project" value="InterPro"/>
</dbReference>
<reference evidence="4" key="1">
    <citation type="submission" date="2017-12" db="EMBL/GenBank/DDBJ databases">
        <title>Draft genome sequence of Telmatospirillum siberiense 26-4b1T, an acidotolerant peatland alphaproteobacterium potentially involved in sulfur cycling.</title>
        <authorList>
            <person name="Hausmann B."/>
            <person name="Pjevac P."/>
            <person name="Schreck K."/>
            <person name="Herbold C.W."/>
            <person name="Daims H."/>
            <person name="Wagner M."/>
            <person name="Pester M."/>
            <person name="Loy A."/>
        </authorList>
    </citation>
    <scope>NUCLEOTIDE SEQUENCE [LARGE SCALE GENOMIC DNA]</scope>
    <source>
        <strain evidence="4">26-4b1</strain>
    </source>
</reference>
<dbReference type="PANTHER" id="PTHR12526:SF638">
    <property type="entry name" value="SPORE COAT PROTEIN SA"/>
    <property type="match status" value="1"/>
</dbReference>
<proteinExistence type="predicted"/>
<evidence type="ECO:0000313" key="3">
    <source>
        <dbReference type="EMBL" id="PKU24467.1"/>
    </source>
</evidence>
<protein>
    <submittedName>
        <fullName evidence="3">Glycosyltransferase WbuB</fullName>
    </submittedName>
</protein>
<feature type="domain" description="Glycosyltransferase subfamily 4-like N-terminal" evidence="2">
    <location>
        <begin position="42"/>
        <end position="215"/>
    </location>
</feature>
<evidence type="ECO:0000313" key="4">
    <source>
        <dbReference type="Proteomes" id="UP000233293"/>
    </source>
</evidence>
<dbReference type="Gene3D" id="3.40.50.2000">
    <property type="entry name" value="Glycogen Phosphorylase B"/>
    <property type="match status" value="2"/>
</dbReference>
<dbReference type="PANTHER" id="PTHR12526">
    <property type="entry name" value="GLYCOSYLTRANSFERASE"/>
    <property type="match status" value="1"/>
</dbReference>
<dbReference type="Pfam" id="PF13579">
    <property type="entry name" value="Glyco_trans_4_4"/>
    <property type="match status" value="1"/>
</dbReference>